<comment type="catalytic activity">
    <reaction evidence="1">
        <text>ATP + protein L-histidine = ADP + protein N-phospho-L-histidine.</text>
        <dbReference type="EC" id="2.7.13.3"/>
    </reaction>
</comment>
<evidence type="ECO:0000256" key="2">
    <source>
        <dbReference type="ARBA" id="ARBA00012438"/>
    </source>
</evidence>
<dbReference type="EC" id="2.7.13.3" evidence="2"/>
<dbReference type="GO" id="GO:0005524">
    <property type="term" value="F:ATP binding"/>
    <property type="evidence" value="ECO:0007669"/>
    <property type="project" value="UniProtKB-KW"/>
</dbReference>
<evidence type="ECO:0000256" key="5">
    <source>
        <dbReference type="ARBA" id="ARBA00022741"/>
    </source>
</evidence>
<dbReference type="PANTHER" id="PTHR24421:SF10">
    <property type="entry name" value="NITRATE_NITRITE SENSOR PROTEIN NARQ"/>
    <property type="match status" value="1"/>
</dbReference>
<sequence length="539" mass="57062">MRTLTGLLRRAGWPRLAYEVLLTLFCAFTTLILYLMYAPVDYSLALAGVLAVAVLGTVLVVPLRVFRPMTALALGSLISLVSGGASFVLIVLSASAGYRARQTRPVVIGFGLVLLGCVTGMSLRSDQGVVFGAFAGVMLFCGTSVFPAAVAAMIAQRRLLVMTMHQRNLELHEQQQVVAGQAQVRERNRIAAELHDSLGHRLTLMSLYTGGLAQSLSQPQAVGAGSSPTGGPASAITAEAQPSQPPQVQEALGMLREASAQAMAELRQILKILHQDGPSAGHSLNDVEEPVAAARGTGTVVELERTGEPRPLNLLAEHAGFRVVQEGLTNALRHAGGAPVRVEVRYEDDALFVEVRNRPGRPYEGTSTGQGLHGLAERVRLAGGVLSSGPVDGGGFRLGAVLPYDAEVPSSAADQPVGDFRQTIRSNSRRQRIGLITVGVALVVSVLAGIGAAVTANATEPVPEKVFASFRPGDDEARARELLPATSMLTSTGSSGEVCEMYLADLYLQPENGGEIRYEVCFRDGAVHSKRQFQDRGGE</sequence>
<protein>
    <recommendedName>
        <fullName evidence="2">histidine kinase</fullName>
        <ecNumber evidence="2">2.7.13.3</ecNumber>
    </recommendedName>
</protein>
<evidence type="ECO:0000313" key="13">
    <source>
        <dbReference type="Proteomes" id="UP001138997"/>
    </source>
</evidence>
<evidence type="ECO:0000259" key="11">
    <source>
        <dbReference type="Pfam" id="PF07730"/>
    </source>
</evidence>
<dbReference type="Gene3D" id="1.20.5.1930">
    <property type="match status" value="1"/>
</dbReference>
<comment type="caution">
    <text evidence="12">The sequence shown here is derived from an EMBL/GenBank/DDBJ whole genome shotgun (WGS) entry which is preliminary data.</text>
</comment>
<keyword evidence="10" id="KW-0472">Membrane</keyword>
<dbReference type="EMBL" id="JAJOMB010000009">
    <property type="protein sequence ID" value="MCD5312816.1"/>
    <property type="molecule type" value="Genomic_DNA"/>
</dbReference>
<dbReference type="GO" id="GO:0000155">
    <property type="term" value="F:phosphorelay sensor kinase activity"/>
    <property type="evidence" value="ECO:0007669"/>
    <property type="project" value="InterPro"/>
</dbReference>
<evidence type="ECO:0000256" key="4">
    <source>
        <dbReference type="ARBA" id="ARBA00022679"/>
    </source>
</evidence>
<dbReference type="InterPro" id="IPR036890">
    <property type="entry name" value="HATPase_C_sf"/>
</dbReference>
<keyword evidence="10" id="KW-0812">Transmembrane</keyword>
<accession>A0A9X1NGE4</accession>
<dbReference type="SUPFAM" id="SSF55874">
    <property type="entry name" value="ATPase domain of HSP90 chaperone/DNA topoisomerase II/histidine kinase"/>
    <property type="match status" value="1"/>
</dbReference>
<dbReference type="InterPro" id="IPR050482">
    <property type="entry name" value="Sensor_HK_TwoCompSys"/>
</dbReference>
<feature type="transmembrane region" description="Helical" evidence="10">
    <location>
        <begin position="106"/>
        <end position="123"/>
    </location>
</feature>
<name>A0A9X1NGE4_9ACTN</name>
<dbReference type="CDD" id="cd16917">
    <property type="entry name" value="HATPase_UhpB-NarQ-NarX-like"/>
    <property type="match status" value="1"/>
</dbReference>
<feature type="transmembrane region" description="Helical" evidence="10">
    <location>
        <begin position="433"/>
        <end position="454"/>
    </location>
</feature>
<reference evidence="12" key="1">
    <citation type="submission" date="2021-11" db="EMBL/GenBank/DDBJ databases">
        <title>Streptomyces corallinus and Kineosporia corallina sp. nov., two new coral-derived marine actinobacteria.</title>
        <authorList>
            <person name="Buangrab K."/>
            <person name="Sutthacheep M."/>
            <person name="Yeemin T."/>
            <person name="Harunari E."/>
            <person name="Igarashi Y."/>
            <person name="Sripreechasak P."/>
            <person name="Kanchanasin P."/>
            <person name="Tanasupawat S."/>
            <person name="Phongsopitanun W."/>
        </authorList>
    </citation>
    <scope>NUCLEOTIDE SEQUENCE</scope>
    <source>
        <strain evidence="12">JCM 31032</strain>
    </source>
</reference>
<feature type="compositionally biased region" description="Low complexity" evidence="9">
    <location>
        <begin position="221"/>
        <end position="235"/>
    </location>
</feature>
<proteinExistence type="predicted"/>
<keyword evidence="8" id="KW-0902">Two-component regulatory system</keyword>
<keyword evidence="5" id="KW-0547">Nucleotide-binding</keyword>
<feature type="transmembrane region" description="Helical" evidence="10">
    <location>
        <begin position="16"/>
        <end position="37"/>
    </location>
</feature>
<keyword evidence="6 12" id="KW-0418">Kinase</keyword>
<feature type="transmembrane region" description="Helical" evidence="10">
    <location>
        <begin position="44"/>
        <end position="65"/>
    </location>
</feature>
<gene>
    <name evidence="12" type="ORF">LR394_18065</name>
</gene>
<evidence type="ECO:0000256" key="9">
    <source>
        <dbReference type="SAM" id="MobiDB-lite"/>
    </source>
</evidence>
<organism evidence="12 13">
    <name type="scientific">Kineosporia babensis</name>
    <dbReference type="NCBI Taxonomy" id="499548"/>
    <lineage>
        <taxon>Bacteria</taxon>
        <taxon>Bacillati</taxon>
        <taxon>Actinomycetota</taxon>
        <taxon>Actinomycetes</taxon>
        <taxon>Kineosporiales</taxon>
        <taxon>Kineosporiaceae</taxon>
        <taxon>Kineosporia</taxon>
    </lineage>
</organism>
<keyword evidence="3" id="KW-0597">Phosphoprotein</keyword>
<keyword evidence="4" id="KW-0808">Transferase</keyword>
<dbReference type="AlphaFoldDB" id="A0A9X1NGE4"/>
<evidence type="ECO:0000256" key="3">
    <source>
        <dbReference type="ARBA" id="ARBA00022553"/>
    </source>
</evidence>
<feature type="transmembrane region" description="Helical" evidence="10">
    <location>
        <begin position="71"/>
        <end position="94"/>
    </location>
</feature>
<feature type="region of interest" description="Disordered" evidence="9">
    <location>
        <begin position="218"/>
        <end position="246"/>
    </location>
</feature>
<dbReference type="GO" id="GO:0016020">
    <property type="term" value="C:membrane"/>
    <property type="evidence" value="ECO:0007669"/>
    <property type="project" value="InterPro"/>
</dbReference>
<feature type="domain" description="Signal transduction histidine kinase subgroup 3 dimerisation and phosphoacceptor" evidence="11">
    <location>
        <begin position="186"/>
        <end position="218"/>
    </location>
</feature>
<keyword evidence="7" id="KW-0067">ATP-binding</keyword>
<dbReference type="PANTHER" id="PTHR24421">
    <property type="entry name" value="NITRATE/NITRITE SENSOR PROTEIN NARX-RELATED"/>
    <property type="match status" value="1"/>
</dbReference>
<dbReference type="InterPro" id="IPR011712">
    <property type="entry name" value="Sig_transdc_His_kin_sub3_dim/P"/>
</dbReference>
<evidence type="ECO:0000256" key="6">
    <source>
        <dbReference type="ARBA" id="ARBA00022777"/>
    </source>
</evidence>
<dbReference type="RefSeq" id="WP_231443425.1">
    <property type="nucleotide sequence ID" value="NZ_JAJOMB010000009.1"/>
</dbReference>
<evidence type="ECO:0000256" key="1">
    <source>
        <dbReference type="ARBA" id="ARBA00000085"/>
    </source>
</evidence>
<feature type="transmembrane region" description="Helical" evidence="10">
    <location>
        <begin position="129"/>
        <end position="155"/>
    </location>
</feature>
<evidence type="ECO:0000313" key="12">
    <source>
        <dbReference type="EMBL" id="MCD5312816.1"/>
    </source>
</evidence>
<keyword evidence="10" id="KW-1133">Transmembrane helix</keyword>
<evidence type="ECO:0000256" key="8">
    <source>
        <dbReference type="ARBA" id="ARBA00023012"/>
    </source>
</evidence>
<keyword evidence="13" id="KW-1185">Reference proteome</keyword>
<dbReference type="Gene3D" id="3.30.565.10">
    <property type="entry name" value="Histidine kinase-like ATPase, C-terminal domain"/>
    <property type="match status" value="1"/>
</dbReference>
<dbReference type="GO" id="GO:0046983">
    <property type="term" value="F:protein dimerization activity"/>
    <property type="evidence" value="ECO:0007669"/>
    <property type="project" value="InterPro"/>
</dbReference>
<evidence type="ECO:0000256" key="7">
    <source>
        <dbReference type="ARBA" id="ARBA00022840"/>
    </source>
</evidence>
<dbReference type="Proteomes" id="UP001138997">
    <property type="component" value="Unassembled WGS sequence"/>
</dbReference>
<evidence type="ECO:0000256" key="10">
    <source>
        <dbReference type="SAM" id="Phobius"/>
    </source>
</evidence>
<dbReference type="Pfam" id="PF07730">
    <property type="entry name" value="HisKA_3"/>
    <property type="match status" value="1"/>
</dbReference>